<keyword evidence="7 9" id="KW-0378">Hydrolase</keyword>
<dbReference type="RefSeq" id="WP_278156064.1">
    <property type="nucleotide sequence ID" value="NZ_CP121252.1"/>
</dbReference>
<dbReference type="InterPro" id="IPR020549">
    <property type="entry name" value="YbeY_CS"/>
</dbReference>
<reference evidence="10 11" key="1">
    <citation type="submission" date="2023-04" db="EMBL/GenBank/DDBJ databases">
        <title>Funneling lignin-derived compounds into biodiesel using alkali-halophilic Citricoccus sp. P2.</title>
        <authorList>
            <person name="Luo C.-B."/>
        </authorList>
    </citation>
    <scope>NUCLEOTIDE SEQUENCE [LARGE SCALE GENOMIC DNA]</scope>
    <source>
        <strain evidence="10 11">P2</strain>
    </source>
</reference>
<evidence type="ECO:0000256" key="9">
    <source>
        <dbReference type="HAMAP-Rule" id="MF_00009"/>
    </source>
</evidence>
<evidence type="ECO:0000256" key="4">
    <source>
        <dbReference type="ARBA" id="ARBA00022722"/>
    </source>
</evidence>
<keyword evidence="11" id="KW-1185">Reference proteome</keyword>
<keyword evidence="4 9" id="KW-0540">Nuclease</keyword>
<dbReference type="PROSITE" id="PS01306">
    <property type="entry name" value="UPF0054"/>
    <property type="match status" value="1"/>
</dbReference>
<evidence type="ECO:0000256" key="8">
    <source>
        <dbReference type="ARBA" id="ARBA00022833"/>
    </source>
</evidence>
<feature type="binding site" evidence="9">
    <location>
        <position position="125"/>
    </location>
    <ligand>
        <name>Zn(2+)</name>
        <dbReference type="ChEBI" id="CHEBI:29105"/>
        <note>catalytic</note>
    </ligand>
</feature>
<keyword evidence="2 9" id="KW-0690">Ribosome biogenesis</keyword>
<dbReference type="Proteomes" id="UP001219037">
    <property type="component" value="Chromosome"/>
</dbReference>
<gene>
    <name evidence="9 10" type="primary">ybeY</name>
    <name evidence="10" type="ORF">P8192_08125</name>
</gene>
<evidence type="ECO:0000256" key="3">
    <source>
        <dbReference type="ARBA" id="ARBA00022552"/>
    </source>
</evidence>
<accession>A0ABY8H300</accession>
<dbReference type="InterPro" id="IPR002036">
    <property type="entry name" value="YbeY"/>
</dbReference>
<keyword evidence="8 9" id="KW-0862">Zinc</keyword>
<dbReference type="NCBIfam" id="TIGR00043">
    <property type="entry name" value="rRNA maturation RNase YbeY"/>
    <property type="match status" value="1"/>
</dbReference>
<comment type="subcellular location">
    <subcellularLocation>
        <location evidence="9">Cytoplasm</location>
    </subcellularLocation>
</comment>
<dbReference type="EC" id="3.1.-.-" evidence="9"/>
<dbReference type="PANTHER" id="PTHR46986">
    <property type="entry name" value="ENDORIBONUCLEASE YBEY, CHLOROPLASTIC"/>
    <property type="match status" value="1"/>
</dbReference>
<dbReference type="InterPro" id="IPR023091">
    <property type="entry name" value="MetalPrtase_cat_dom_sf_prd"/>
</dbReference>
<feature type="binding site" evidence="9">
    <location>
        <position position="119"/>
    </location>
    <ligand>
        <name>Zn(2+)</name>
        <dbReference type="ChEBI" id="CHEBI:29105"/>
        <note>catalytic</note>
    </ligand>
</feature>
<organism evidence="10 11">
    <name type="scientific">Citricoccus muralis</name>
    <dbReference type="NCBI Taxonomy" id="169134"/>
    <lineage>
        <taxon>Bacteria</taxon>
        <taxon>Bacillati</taxon>
        <taxon>Actinomycetota</taxon>
        <taxon>Actinomycetes</taxon>
        <taxon>Micrococcales</taxon>
        <taxon>Micrococcaceae</taxon>
        <taxon>Citricoccus</taxon>
    </lineage>
</organism>
<dbReference type="PANTHER" id="PTHR46986:SF1">
    <property type="entry name" value="ENDORIBONUCLEASE YBEY, CHLOROPLASTIC"/>
    <property type="match status" value="1"/>
</dbReference>
<proteinExistence type="inferred from homology"/>
<dbReference type="Gene3D" id="3.40.390.30">
    <property type="entry name" value="Metalloproteases ('zincins'), catalytic domain"/>
    <property type="match status" value="1"/>
</dbReference>
<evidence type="ECO:0000256" key="7">
    <source>
        <dbReference type="ARBA" id="ARBA00022801"/>
    </source>
</evidence>
<comment type="function">
    <text evidence="9">Single strand-specific metallo-endoribonuclease involved in late-stage 70S ribosome quality control and in maturation of the 3' terminus of the 16S rRNA.</text>
</comment>
<dbReference type="SUPFAM" id="SSF55486">
    <property type="entry name" value="Metalloproteases ('zincins'), catalytic domain"/>
    <property type="match status" value="1"/>
</dbReference>
<comment type="cofactor">
    <cofactor evidence="9">
        <name>Zn(2+)</name>
        <dbReference type="ChEBI" id="CHEBI:29105"/>
    </cofactor>
    <text evidence="9">Binds 1 zinc ion.</text>
</comment>
<evidence type="ECO:0000313" key="10">
    <source>
        <dbReference type="EMBL" id="WFP15391.1"/>
    </source>
</evidence>
<name>A0ABY8H300_9MICC</name>
<evidence type="ECO:0000256" key="1">
    <source>
        <dbReference type="ARBA" id="ARBA00010875"/>
    </source>
</evidence>
<sequence>MAVEILNETDDDVDVESLQRLCAFLYESLHLHPEAELSLICVDDAAMEQLHLEWMDLPDATDVMSFPMDELRPGTVAQPTQGLLGDIVICPSVAAQQAKRMGHSTDDEILLLATHGMLHLLGFDHDEPDDKEQMFALQNELLTAFLGRPAPSPTET</sequence>
<evidence type="ECO:0000313" key="11">
    <source>
        <dbReference type="Proteomes" id="UP001219037"/>
    </source>
</evidence>
<keyword evidence="6 9" id="KW-0255">Endonuclease</keyword>
<evidence type="ECO:0000256" key="5">
    <source>
        <dbReference type="ARBA" id="ARBA00022723"/>
    </source>
</evidence>
<protein>
    <recommendedName>
        <fullName evidence="9">Endoribonuclease YbeY</fullName>
        <ecNumber evidence="9">3.1.-.-</ecNumber>
    </recommendedName>
</protein>
<dbReference type="HAMAP" id="MF_00009">
    <property type="entry name" value="Endoribonucl_YbeY"/>
    <property type="match status" value="1"/>
</dbReference>
<keyword evidence="5 9" id="KW-0479">Metal-binding</keyword>
<keyword evidence="9" id="KW-0963">Cytoplasm</keyword>
<feature type="binding site" evidence="9">
    <location>
        <position position="115"/>
    </location>
    <ligand>
        <name>Zn(2+)</name>
        <dbReference type="ChEBI" id="CHEBI:29105"/>
        <note>catalytic</note>
    </ligand>
</feature>
<dbReference type="EMBL" id="CP121252">
    <property type="protein sequence ID" value="WFP15391.1"/>
    <property type="molecule type" value="Genomic_DNA"/>
</dbReference>
<evidence type="ECO:0000256" key="6">
    <source>
        <dbReference type="ARBA" id="ARBA00022759"/>
    </source>
</evidence>
<evidence type="ECO:0000256" key="2">
    <source>
        <dbReference type="ARBA" id="ARBA00022517"/>
    </source>
</evidence>
<comment type="similarity">
    <text evidence="1 9">Belongs to the endoribonuclease YbeY family.</text>
</comment>
<keyword evidence="3 9" id="KW-0698">rRNA processing</keyword>
<dbReference type="Pfam" id="PF02130">
    <property type="entry name" value="YbeY"/>
    <property type="match status" value="1"/>
</dbReference>